<dbReference type="EMBL" id="FTNC01000003">
    <property type="protein sequence ID" value="SIQ28927.1"/>
    <property type="molecule type" value="Genomic_DNA"/>
</dbReference>
<keyword evidence="6" id="KW-1185">Reference proteome</keyword>
<dbReference type="InterPro" id="IPR050903">
    <property type="entry name" value="Bact_Chemotaxis_MeTrfase"/>
</dbReference>
<dbReference type="Pfam" id="PF03705">
    <property type="entry name" value="CheR_N"/>
    <property type="match status" value="1"/>
</dbReference>
<dbReference type="SMART" id="SM00138">
    <property type="entry name" value="MeTrc"/>
    <property type="match status" value="1"/>
</dbReference>
<keyword evidence="1 5" id="KW-0489">Methyltransferase</keyword>
<keyword evidence="2 5" id="KW-0808">Transferase</keyword>
<dbReference type="SUPFAM" id="SSF47757">
    <property type="entry name" value="Chemotaxis receptor methyltransferase CheR, N-terminal domain"/>
    <property type="match status" value="1"/>
</dbReference>
<evidence type="ECO:0000256" key="1">
    <source>
        <dbReference type="ARBA" id="ARBA00022603"/>
    </source>
</evidence>
<dbReference type="PROSITE" id="PS50123">
    <property type="entry name" value="CHER"/>
    <property type="match status" value="1"/>
</dbReference>
<dbReference type="SUPFAM" id="SSF53335">
    <property type="entry name" value="S-adenosyl-L-methionine-dependent methyltransferases"/>
    <property type="match status" value="1"/>
</dbReference>
<dbReference type="InterPro" id="IPR029063">
    <property type="entry name" value="SAM-dependent_MTases_sf"/>
</dbReference>
<dbReference type="RefSeq" id="WP_076543885.1">
    <property type="nucleotide sequence ID" value="NZ_FTNC01000003.1"/>
</dbReference>
<keyword evidence="3" id="KW-0949">S-adenosyl-L-methionine</keyword>
<dbReference type="PANTHER" id="PTHR24422:SF19">
    <property type="entry name" value="CHEMOTAXIS PROTEIN METHYLTRANSFERASE"/>
    <property type="match status" value="1"/>
</dbReference>
<proteinExistence type="predicted"/>
<feature type="domain" description="CheR-type methyltransferase" evidence="4">
    <location>
        <begin position="1"/>
        <end position="263"/>
    </location>
</feature>
<evidence type="ECO:0000313" key="5">
    <source>
        <dbReference type="EMBL" id="SIQ28927.1"/>
    </source>
</evidence>
<dbReference type="InterPro" id="IPR000780">
    <property type="entry name" value="CheR_MeTrfase"/>
</dbReference>
<dbReference type="STRING" id="56779.SAMN05421834_10327"/>
<dbReference type="Gene3D" id="3.40.50.150">
    <property type="entry name" value="Vaccinia Virus protein VP39"/>
    <property type="match status" value="1"/>
</dbReference>
<dbReference type="InterPro" id="IPR022642">
    <property type="entry name" value="CheR_C"/>
</dbReference>
<evidence type="ECO:0000259" key="4">
    <source>
        <dbReference type="PROSITE" id="PS50123"/>
    </source>
</evidence>
<dbReference type="Proteomes" id="UP000185669">
    <property type="component" value="Unassembled WGS sequence"/>
</dbReference>
<dbReference type="PRINTS" id="PR00996">
    <property type="entry name" value="CHERMTFRASE"/>
</dbReference>
<evidence type="ECO:0000256" key="2">
    <source>
        <dbReference type="ARBA" id="ARBA00022679"/>
    </source>
</evidence>
<dbReference type="GO" id="GO:0032259">
    <property type="term" value="P:methylation"/>
    <property type="evidence" value="ECO:0007669"/>
    <property type="project" value="UniProtKB-KW"/>
</dbReference>
<gene>
    <name evidence="5" type="ORF">SAMN05421834_10327</name>
</gene>
<dbReference type="InterPro" id="IPR022641">
    <property type="entry name" value="CheR_N"/>
</dbReference>
<sequence length="263" mass="31141">MAITFTEFKDQAKEILNIDLDGYKLDRVERRTKSLMRRYQVDDFDQCINLIKNDGEFKDAYLNHFTINTSEFFRNPENFEFLKSDVFPKLFETNEKVKIWSAPCSNGSEPYTLAIILKEMGIRPSKFEIYATDLDHTILDTARRAEYKENSLKNVSDKLLKRYFKESSDGKTYALSSEIKRMVNFEQKDLINARFKNDWDLILSRNFFIYLTKDMKDELIKKFTSVLNPGGYFFLGNTEYIFSPEKYGLDKIFQSFYKYEGLS</sequence>
<dbReference type="Pfam" id="PF01739">
    <property type="entry name" value="CheR"/>
    <property type="match status" value="1"/>
</dbReference>
<evidence type="ECO:0000313" key="6">
    <source>
        <dbReference type="Proteomes" id="UP000185669"/>
    </source>
</evidence>
<evidence type="ECO:0000256" key="3">
    <source>
        <dbReference type="ARBA" id="ARBA00022691"/>
    </source>
</evidence>
<reference evidence="6" key="1">
    <citation type="submission" date="2017-01" db="EMBL/GenBank/DDBJ databases">
        <authorList>
            <person name="Varghese N."/>
            <person name="Submissions S."/>
        </authorList>
    </citation>
    <scope>NUCLEOTIDE SEQUENCE [LARGE SCALE GENOMIC DNA]</scope>
    <source>
        <strain evidence="6">ATCC 700103</strain>
    </source>
</reference>
<dbReference type="OrthoDB" id="9816309at2"/>
<dbReference type="PANTHER" id="PTHR24422">
    <property type="entry name" value="CHEMOTAXIS PROTEIN METHYLTRANSFERASE"/>
    <property type="match status" value="1"/>
</dbReference>
<name>A0A1N6RJG6_9FIRM</name>
<organism evidence="5 6">
    <name type="scientific">Halanaerobium kushneri</name>
    <dbReference type="NCBI Taxonomy" id="56779"/>
    <lineage>
        <taxon>Bacteria</taxon>
        <taxon>Bacillati</taxon>
        <taxon>Bacillota</taxon>
        <taxon>Clostridia</taxon>
        <taxon>Halanaerobiales</taxon>
        <taxon>Halanaerobiaceae</taxon>
        <taxon>Halanaerobium</taxon>
    </lineage>
</organism>
<dbReference type="GO" id="GO:0008757">
    <property type="term" value="F:S-adenosylmethionine-dependent methyltransferase activity"/>
    <property type="evidence" value="ECO:0007669"/>
    <property type="project" value="InterPro"/>
</dbReference>
<accession>A0A1N6RJG6</accession>
<protein>
    <submittedName>
        <fullName evidence="5">Chemotaxis protein methyltransferase CheR</fullName>
    </submittedName>
</protein>
<dbReference type="AlphaFoldDB" id="A0A1N6RJG6"/>